<accession>Q5QN10</accession>
<reference evidence="2" key="1">
    <citation type="journal article" date="2002" name="Nature">
        <title>The genome sequence and structure of rice chromosome 1.</title>
        <authorList>
            <person name="Sasaki T."/>
            <person name="Matsumoto T."/>
            <person name="Yamamoto K."/>
            <person name="Sakata K."/>
            <person name="Baba T."/>
            <person name="Katayose Y."/>
            <person name="Wu J."/>
            <person name="Niimura Y."/>
            <person name="Cheng Z."/>
            <person name="Nagamura Y."/>
            <person name="Antonio B.A."/>
            <person name="Kanamori H."/>
            <person name="Hosokawa S."/>
            <person name="Masukawa M."/>
            <person name="Arikawa K."/>
            <person name="Chiden Y."/>
            <person name="Hayashi M."/>
            <person name="Okamoto M."/>
            <person name="Ando T."/>
            <person name="Aoki H."/>
            <person name="Arita K."/>
            <person name="Hamada M."/>
            <person name="Harada C."/>
            <person name="Hijishita S."/>
            <person name="Honda M."/>
            <person name="Ichikawa Y."/>
            <person name="Idonuma A."/>
            <person name="Iijima M."/>
            <person name="Ikeda M."/>
            <person name="Ikeno M."/>
            <person name="Itoh S."/>
            <person name="Itoh T."/>
            <person name="Itoh Y."/>
            <person name="Itoh Y."/>
            <person name="Iwabuchi A."/>
            <person name="Kamiya K."/>
            <person name="Karasawa W."/>
            <person name="Katagiri S."/>
            <person name="Kikuta A."/>
            <person name="Kobayashi N."/>
            <person name="Kono I."/>
            <person name="Machita K."/>
            <person name="Maehara T."/>
            <person name="Mizuno H."/>
            <person name="Mizubayashi T."/>
            <person name="Mukai Y."/>
            <person name="Nagasaki H."/>
            <person name="Nakashima M."/>
            <person name="Nakama Y."/>
            <person name="Nakamichi Y."/>
            <person name="Nakamura M."/>
            <person name="Namiki N."/>
            <person name="Negishi M."/>
            <person name="Ohta I."/>
            <person name="Ono N."/>
            <person name="Saji S."/>
            <person name="Sakai K."/>
            <person name="Shibata M."/>
            <person name="Shimokawa T."/>
            <person name="Shomura A."/>
            <person name="Song J."/>
            <person name="Takazaki Y."/>
            <person name="Terasawa K."/>
            <person name="Tsuji K."/>
            <person name="Waki K."/>
            <person name="Yamagata H."/>
            <person name="Yamane H."/>
            <person name="Yoshiki S."/>
            <person name="Yoshihara R."/>
            <person name="Yukawa K."/>
            <person name="Zhong H."/>
            <person name="Iwama H."/>
            <person name="Endo T."/>
            <person name="Ito H."/>
            <person name="Hahn J.H."/>
            <person name="Kim H.I."/>
            <person name="Eun M.Y."/>
            <person name="Yano M."/>
            <person name="Jiang J."/>
            <person name="Gojobori T."/>
        </authorList>
    </citation>
    <scope>NUCLEOTIDE SEQUENCE [LARGE SCALE GENOMIC DNA]</scope>
</reference>
<dbReference type="EMBL" id="AP003144">
    <property type="protein sequence ID" value="BAD73187.1"/>
    <property type="molecule type" value="Genomic_DNA"/>
</dbReference>
<evidence type="ECO:0000256" key="1">
    <source>
        <dbReference type="SAM" id="MobiDB-lite"/>
    </source>
</evidence>
<dbReference type="AlphaFoldDB" id="Q5QN10"/>
<organism evidence="2">
    <name type="scientific">Oryza sativa subsp. japonica</name>
    <name type="common">Rice</name>
    <dbReference type="NCBI Taxonomy" id="39947"/>
    <lineage>
        <taxon>Eukaryota</taxon>
        <taxon>Viridiplantae</taxon>
        <taxon>Streptophyta</taxon>
        <taxon>Embryophyta</taxon>
        <taxon>Tracheophyta</taxon>
        <taxon>Spermatophyta</taxon>
        <taxon>Magnoliopsida</taxon>
        <taxon>Liliopsida</taxon>
        <taxon>Poales</taxon>
        <taxon>Poaceae</taxon>
        <taxon>BOP clade</taxon>
        <taxon>Oryzoideae</taxon>
        <taxon>Oryzeae</taxon>
        <taxon>Oryzinae</taxon>
        <taxon>Oryza</taxon>
        <taxon>Oryza sativa</taxon>
    </lineage>
</organism>
<sequence>MGSGGGEWSQATVREGADVAGKPPYFASDVGDWGGRERGDSKMNPASMRACTRAEEVEEVGGDVGRRGVGWRKRASWGGAKWARRLPA</sequence>
<proteinExistence type="predicted"/>
<evidence type="ECO:0000313" key="2">
    <source>
        <dbReference type="EMBL" id="BAD73187.1"/>
    </source>
</evidence>
<gene>
    <name evidence="2" type="primary">P0507H06.27</name>
</gene>
<protein>
    <submittedName>
        <fullName evidence="2">Uncharacterized protein</fullName>
    </submittedName>
</protein>
<name>Q5QN10_ORYSJ</name>
<dbReference type="Proteomes" id="UP000817658">
    <property type="component" value="Chromosome 1"/>
</dbReference>
<feature type="region of interest" description="Disordered" evidence="1">
    <location>
        <begin position="1"/>
        <end position="61"/>
    </location>
</feature>